<dbReference type="PANTHER" id="PTHR43433:SF5">
    <property type="entry name" value="AB HYDROLASE-1 DOMAIN-CONTAINING PROTEIN"/>
    <property type="match status" value="1"/>
</dbReference>
<dbReference type="InterPro" id="IPR050471">
    <property type="entry name" value="AB_hydrolase"/>
</dbReference>
<dbReference type="SUPFAM" id="SSF53474">
    <property type="entry name" value="alpha/beta-Hydrolases"/>
    <property type="match status" value="1"/>
</dbReference>
<evidence type="ECO:0000259" key="1">
    <source>
        <dbReference type="Pfam" id="PF00561"/>
    </source>
</evidence>
<dbReference type="HOGENOM" id="CLU_020336_20_1_1"/>
<reference evidence="2 3" key="1">
    <citation type="submission" date="2014-04" db="EMBL/GenBank/DDBJ databases">
        <authorList>
            <consortium name="DOE Joint Genome Institute"/>
            <person name="Kuo A."/>
            <person name="Kohler A."/>
            <person name="Nagy L.G."/>
            <person name="Floudas D."/>
            <person name="Copeland A."/>
            <person name="Barry K.W."/>
            <person name="Cichocki N."/>
            <person name="Veneault-Fourrey C."/>
            <person name="LaButti K."/>
            <person name="Lindquist E.A."/>
            <person name="Lipzen A."/>
            <person name="Lundell T."/>
            <person name="Morin E."/>
            <person name="Murat C."/>
            <person name="Sun H."/>
            <person name="Tunlid A."/>
            <person name="Henrissat B."/>
            <person name="Grigoriev I.V."/>
            <person name="Hibbett D.S."/>
            <person name="Martin F."/>
            <person name="Nordberg H.P."/>
            <person name="Cantor M.N."/>
            <person name="Hua S.X."/>
        </authorList>
    </citation>
    <scope>NUCLEOTIDE SEQUENCE [LARGE SCALE GENOMIC DNA]</scope>
    <source>
        <strain evidence="2 3">LaAM-08-1</strain>
    </source>
</reference>
<evidence type="ECO:0000313" key="3">
    <source>
        <dbReference type="Proteomes" id="UP000054477"/>
    </source>
</evidence>
<dbReference type="EMBL" id="KN838904">
    <property type="protein sequence ID" value="KIJ92513.1"/>
    <property type="molecule type" value="Genomic_DNA"/>
</dbReference>
<dbReference type="Gene3D" id="3.40.50.1820">
    <property type="entry name" value="alpha/beta hydrolase"/>
    <property type="match status" value="1"/>
</dbReference>
<dbReference type="InterPro" id="IPR000073">
    <property type="entry name" value="AB_hydrolase_1"/>
</dbReference>
<name>A0A0C9WV79_9AGAR</name>
<dbReference type="Proteomes" id="UP000054477">
    <property type="component" value="Unassembled WGS sequence"/>
</dbReference>
<reference evidence="3" key="2">
    <citation type="submission" date="2015-01" db="EMBL/GenBank/DDBJ databases">
        <title>Evolutionary Origins and Diversification of the Mycorrhizal Mutualists.</title>
        <authorList>
            <consortium name="DOE Joint Genome Institute"/>
            <consortium name="Mycorrhizal Genomics Consortium"/>
            <person name="Kohler A."/>
            <person name="Kuo A."/>
            <person name="Nagy L.G."/>
            <person name="Floudas D."/>
            <person name="Copeland A."/>
            <person name="Barry K.W."/>
            <person name="Cichocki N."/>
            <person name="Veneault-Fourrey C."/>
            <person name="LaButti K."/>
            <person name="Lindquist E.A."/>
            <person name="Lipzen A."/>
            <person name="Lundell T."/>
            <person name="Morin E."/>
            <person name="Murat C."/>
            <person name="Riley R."/>
            <person name="Ohm R."/>
            <person name="Sun H."/>
            <person name="Tunlid A."/>
            <person name="Henrissat B."/>
            <person name="Grigoriev I.V."/>
            <person name="Hibbett D.S."/>
            <person name="Martin F."/>
        </authorList>
    </citation>
    <scope>NUCLEOTIDE SEQUENCE [LARGE SCALE GENOMIC DNA]</scope>
    <source>
        <strain evidence="3">LaAM-08-1</strain>
    </source>
</reference>
<feature type="domain" description="AB hydrolase-1" evidence="1">
    <location>
        <begin position="70"/>
        <end position="318"/>
    </location>
</feature>
<proteinExistence type="predicted"/>
<sequence length="346" mass="38088">MSSESSPSSSSTHLSSTSHLQTVFDLSTRLHRGLCPVTKLRPQGSELLESHSLYYEVHGGSSASENVHKVVFIMGLNSNSFAWGPQIRHFGKKEGYASLVFDNRGVGHSGYPRGPYTTSGMAEDVICLLDTLGWTGTRELHIVGISLGGMIAQELASRIPQRIASLTLAVTTPGGRPWNNFPPWAGLKTLTRLVFIADPAKKVPLVMDMLYPSKWLAEHDEDDPQGRTNREVQAESYLRRVLITKPQELMGHISQMAAALTHHVSPARLAAISKSIPKVVIITGDEDNLVLPSHSLELKASMPEAELIQWQGTGHAINSQRIKMFNALLEETFEEARQKAESFDMD</sequence>
<gene>
    <name evidence="2" type="ORF">K443DRAFT_430421</name>
</gene>
<dbReference type="Pfam" id="PF00561">
    <property type="entry name" value="Abhydrolase_1"/>
    <property type="match status" value="1"/>
</dbReference>
<dbReference type="AlphaFoldDB" id="A0A0C9WV79"/>
<organism evidence="2 3">
    <name type="scientific">Laccaria amethystina LaAM-08-1</name>
    <dbReference type="NCBI Taxonomy" id="1095629"/>
    <lineage>
        <taxon>Eukaryota</taxon>
        <taxon>Fungi</taxon>
        <taxon>Dikarya</taxon>
        <taxon>Basidiomycota</taxon>
        <taxon>Agaricomycotina</taxon>
        <taxon>Agaricomycetes</taxon>
        <taxon>Agaricomycetidae</taxon>
        <taxon>Agaricales</taxon>
        <taxon>Agaricineae</taxon>
        <taxon>Hydnangiaceae</taxon>
        <taxon>Laccaria</taxon>
    </lineage>
</organism>
<keyword evidence="3" id="KW-1185">Reference proteome</keyword>
<accession>A0A0C9WV79</accession>
<dbReference type="STRING" id="1095629.A0A0C9WV79"/>
<evidence type="ECO:0000313" key="2">
    <source>
        <dbReference type="EMBL" id="KIJ92513.1"/>
    </source>
</evidence>
<dbReference type="InterPro" id="IPR029058">
    <property type="entry name" value="AB_hydrolase_fold"/>
</dbReference>
<dbReference type="OrthoDB" id="19657at2759"/>
<dbReference type="PANTHER" id="PTHR43433">
    <property type="entry name" value="HYDROLASE, ALPHA/BETA FOLD FAMILY PROTEIN"/>
    <property type="match status" value="1"/>
</dbReference>
<protein>
    <recommendedName>
        <fullName evidence="1">AB hydrolase-1 domain-containing protein</fullName>
    </recommendedName>
</protein>